<evidence type="ECO:0000313" key="3">
    <source>
        <dbReference type="Proteomes" id="UP000029843"/>
    </source>
</evidence>
<feature type="chain" id="PRO_5001949059" description="Lipoprotein" evidence="1">
    <location>
        <begin position="23"/>
        <end position="389"/>
    </location>
</feature>
<reference evidence="2 3" key="1">
    <citation type="submission" date="2014-08" db="EMBL/GenBank/DDBJ databases">
        <title>Genomic and Phenotypic Diversity of Colwellia psychrerythraea strains from Disparate Marine Basins.</title>
        <authorList>
            <person name="Techtmann S.M."/>
            <person name="Stelling S.C."/>
            <person name="Utturkar S.M."/>
            <person name="Alshibli N."/>
            <person name="Harris A."/>
            <person name="Brown S.D."/>
            <person name="Hazen T.C."/>
        </authorList>
    </citation>
    <scope>NUCLEOTIDE SEQUENCE [LARGE SCALE GENOMIC DNA]</scope>
    <source>
        <strain evidence="2 3">ND2E</strain>
    </source>
</reference>
<keyword evidence="1" id="KW-0732">Signal</keyword>
<evidence type="ECO:0008006" key="4">
    <source>
        <dbReference type="Google" id="ProtNLM"/>
    </source>
</evidence>
<comment type="caution">
    <text evidence="2">The sequence shown here is derived from an EMBL/GenBank/DDBJ whole genome shotgun (WGS) entry which is preliminary data.</text>
</comment>
<dbReference type="EMBL" id="JQED01000017">
    <property type="protein sequence ID" value="KGJ92543.1"/>
    <property type="molecule type" value="Genomic_DNA"/>
</dbReference>
<proteinExistence type="predicted"/>
<feature type="signal peptide" evidence="1">
    <location>
        <begin position="1"/>
        <end position="22"/>
    </location>
</feature>
<evidence type="ECO:0000256" key="1">
    <source>
        <dbReference type="SAM" id="SignalP"/>
    </source>
</evidence>
<accession>A0A099KSA3</accession>
<dbReference type="RefSeq" id="WP_033093569.1">
    <property type="nucleotide sequence ID" value="NZ_JQED01000017.1"/>
</dbReference>
<dbReference type="PATRIC" id="fig|28229.4.peg.1831"/>
<dbReference type="Proteomes" id="UP000029843">
    <property type="component" value="Unassembled WGS sequence"/>
</dbReference>
<sequence length="389" mass="42929" precursor="true">MANYLLFISFLFCALLSLSTQATEPETNTEALATVDKNSTEAQSNNESAIRLSEQQKSQCAQYCSEAKINESYKQQVSDRQNPNSSVGYELVIPEALPPRNRWSDFLPILGKEAREAGYLLPLPFGISLVGLTQEQPFTVSEIGLEIDGQQSEIINDFIDNSISAKNLKVSDTTYNLRFDAWILPFWNVYGIVGKTKGTAELELDVELELPTLLLASAGIGNGLNDKRCTSINLPFQGPAPGHCLVSAEGIPTKLDFHGTVLGYGTTIAGGYGDFFGMFDVNYTEADINIAIEKSTQTVYSTRLGWNGSIGIYQGQIWLGAMKQDIKQQLAISTPGNKVAVLIDQHASSPWNYLIGAQWNITEEWAIIAETNLAFSDRQQFMMQLGYRF</sequence>
<dbReference type="AlphaFoldDB" id="A0A099KSA3"/>
<gene>
    <name evidence="2" type="ORF">ND2E_2791</name>
</gene>
<evidence type="ECO:0000313" key="2">
    <source>
        <dbReference type="EMBL" id="KGJ92543.1"/>
    </source>
</evidence>
<dbReference type="OrthoDB" id="7593840at2"/>
<organism evidence="2 3">
    <name type="scientific">Colwellia psychrerythraea</name>
    <name type="common">Vibrio psychroerythus</name>
    <dbReference type="NCBI Taxonomy" id="28229"/>
    <lineage>
        <taxon>Bacteria</taxon>
        <taxon>Pseudomonadati</taxon>
        <taxon>Pseudomonadota</taxon>
        <taxon>Gammaproteobacteria</taxon>
        <taxon>Alteromonadales</taxon>
        <taxon>Colwelliaceae</taxon>
        <taxon>Colwellia</taxon>
    </lineage>
</organism>
<protein>
    <recommendedName>
        <fullName evidence="4">Lipoprotein</fullName>
    </recommendedName>
</protein>
<name>A0A099KSA3_COLPS</name>